<name>A0A1F6LVC5_9BACT</name>
<keyword evidence="9 13" id="KW-0472">Membrane</keyword>
<accession>A0A1F6LVC5</accession>
<evidence type="ECO:0000256" key="2">
    <source>
        <dbReference type="ARBA" id="ARBA00022448"/>
    </source>
</evidence>
<dbReference type="Pfam" id="PF00430">
    <property type="entry name" value="ATP-synt_B"/>
    <property type="match status" value="1"/>
</dbReference>
<keyword evidence="6 13" id="KW-0375">Hydrogen ion transport</keyword>
<dbReference type="HAMAP" id="MF_01398">
    <property type="entry name" value="ATP_synth_b_bprime"/>
    <property type="match status" value="1"/>
</dbReference>
<evidence type="ECO:0000256" key="9">
    <source>
        <dbReference type="ARBA" id="ARBA00023136"/>
    </source>
</evidence>
<keyword evidence="3 13" id="KW-1003">Cell membrane</keyword>
<evidence type="ECO:0000313" key="16">
    <source>
        <dbReference type="Proteomes" id="UP000176329"/>
    </source>
</evidence>
<dbReference type="GO" id="GO:0012505">
    <property type="term" value="C:endomembrane system"/>
    <property type="evidence" value="ECO:0007669"/>
    <property type="project" value="UniProtKB-SubCell"/>
</dbReference>
<keyword evidence="7 13" id="KW-1133">Transmembrane helix</keyword>
<keyword evidence="2 13" id="KW-0813">Transport</keyword>
<dbReference type="AlphaFoldDB" id="A0A1F6LVC5"/>
<keyword evidence="4 13" id="KW-0138">CF(0)</keyword>
<reference evidence="15 16" key="1">
    <citation type="journal article" date="2016" name="Nat. Commun.">
        <title>Thousands of microbial genomes shed light on interconnected biogeochemical processes in an aquifer system.</title>
        <authorList>
            <person name="Anantharaman K."/>
            <person name="Brown C.T."/>
            <person name="Hug L.A."/>
            <person name="Sharon I."/>
            <person name="Castelle C.J."/>
            <person name="Probst A.J."/>
            <person name="Thomas B.C."/>
            <person name="Singh A."/>
            <person name="Wilkins M.J."/>
            <person name="Karaoz U."/>
            <person name="Brodie E.L."/>
            <person name="Williams K.H."/>
            <person name="Hubbard S.S."/>
            <person name="Banfield J.F."/>
        </authorList>
    </citation>
    <scope>NUCLEOTIDE SEQUENCE [LARGE SCALE GENOMIC DNA]</scope>
</reference>
<comment type="caution">
    <text evidence="15">The sequence shown here is derived from an EMBL/GenBank/DDBJ whole genome shotgun (WGS) entry which is preliminary data.</text>
</comment>
<dbReference type="InterPro" id="IPR002146">
    <property type="entry name" value="ATP_synth_b/b'su_bac/chlpt"/>
</dbReference>
<dbReference type="EMBL" id="MFPV01000006">
    <property type="protein sequence ID" value="OGH63339.1"/>
    <property type="molecule type" value="Genomic_DNA"/>
</dbReference>
<evidence type="ECO:0000256" key="6">
    <source>
        <dbReference type="ARBA" id="ARBA00022781"/>
    </source>
</evidence>
<evidence type="ECO:0000256" key="13">
    <source>
        <dbReference type="HAMAP-Rule" id="MF_01398"/>
    </source>
</evidence>
<dbReference type="PANTHER" id="PTHR33445">
    <property type="entry name" value="ATP SYNTHASE SUBUNIT B', CHLOROPLASTIC"/>
    <property type="match status" value="1"/>
</dbReference>
<evidence type="ECO:0000256" key="12">
    <source>
        <dbReference type="ARBA" id="ARBA00037847"/>
    </source>
</evidence>
<evidence type="ECO:0000256" key="3">
    <source>
        <dbReference type="ARBA" id="ARBA00022475"/>
    </source>
</evidence>
<dbReference type="Gene3D" id="6.10.250.1580">
    <property type="match status" value="1"/>
</dbReference>
<organism evidence="15 16">
    <name type="scientific">Candidatus Magasanikbacteria bacterium RIFCSPHIGHO2_01_FULL_50_8</name>
    <dbReference type="NCBI Taxonomy" id="1798674"/>
    <lineage>
        <taxon>Bacteria</taxon>
        <taxon>Candidatus Magasanikiibacteriota</taxon>
    </lineage>
</organism>
<dbReference type="NCBIfam" id="TIGR01144">
    <property type="entry name" value="ATP_synt_b"/>
    <property type="match status" value="1"/>
</dbReference>
<gene>
    <name evidence="13" type="primary">atpF</name>
    <name evidence="15" type="ORF">A2848_00810</name>
</gene>
<evidence type="ECO:0000256" key="10">
    <source>
        <dbReference type="ARBA" id="ARBA00023310"/>
    </source>
</evidence>
<dbReference type="GO" id="GO:0005886">
    <property type="term" value="C:plasma membrane"/>
    <property type="evidence" value="ECO:0007669"/>
    <property type="project" value="UniProtKB-SubCell"/>
</dbReference>
<dbReference type="Proteomes" id="UP000176329">
    <property type="component" value="Unassembled WGS sequence"/>
</dbReference>
<dbReference type="SUPFAM" id="SSF81573">
    <property type="entry name" value="F1F0 ATP synthase subunit B, membrane domain"/>
    <property type="match status" value="1"/>
</dbReference>
<evidence type="ECO:0000256" key="14">
    <source>
        <dbReference type="RuleBase" id="RU003848"/>
    </source>
</evidence>
<dbReference type="InterPro" id="IPR028987">
    <property type="entry name" value="ATP_synth_B-like_membr_sf"/>
</dbReference>
<evidence type="ECO:0000256" key="1">
    <source>
        <dbReference type="ARBA" id="ARBA00005513"/>
    </source>
</evidence>
<sequence length="185" mass="20474">MASEQLNTEVGTAPESAIAGVVGTLGLKTDVFIAQLLNFLIILFVLWRWAYKPLLKILEEREVRIKKGLDDADAAGARLADIEKEHVAVLARAREEGAVFIKDAHARADEKREELLAKSRAEISKLVTDARKKIADERATAAEELKKEIAALVVTTAEMVLKERIDADKDATIMNKSLKKIKKSK</sequence>
<dbReference type="InterPro" id="IPR050059">
    <property type="entry name" value="ATP_synthase_B_chain"/>
</dbReference>
<comment type="similarity">
    <text evidence="1 13 14">Belongs to the ATPase B chain family.</text>
</comment>
<keyword evidence="10 13" id="KW-0066">ATP synthesis</keyword>
<comment type="subunit">
    <text evidence="13">F-type ATPases have 2 components, F(1) - the catalytic core - and F(0) - the membrane proton channel. F(1) has five subunits: alpha(3), beta(3), gamma(1), delta(1), epsilon(1). F(0) has three main subunits: a(1), b(2) and c(10-14). The alpha and beta chains form an alternating ring which encloses part of the gamma chain. F(1) is attached to F(0) by a central stalk formed by the gamma and epsilon chains, while a peripheral stalk is formed by the delta and b chains.</text>
</comment>
<evidence type="ECO:0000256" key="4">
    <source>
        <dbReference type="ARBA" id="ARBA00022547"/>
    </source>
</evidence>
<evidence type="ECO:0000256" key="7">
    <source>
        <dbReference type="ARBA" id="ARBA00022989"/>
    </source>
</evidence>
<dbReference type="GO" id="GO:0045259">
    <property type="term" value="C:proton-transporting ATP synthase complex"/>
    <property type="evidence" value="ECO:0007669"/>
    <property type="project" value="UniProtKB-KW"/>
</dbReference>
<evidence type="ECO:0000256" key="11">
    <source>
        <dbReference type="ARBA" id="ARBA00025198"/>
    </source>
</evidence>
<protein>
    <recommendedName>
        <fullName evidence="13">ATP synthase subunit b</fullName>
    </recommendedName>
    <alternativeName>
        <fullName evidence="13">ATP synthase F(0) sector subunit b</fullName>
    </alternativeName>
    <alternativeName>
        <fullName evidence="13">ATPase subunit I</fullName>
    </alternativeName>
    <alternativeName>
        <fullName evidence="13">F-type ATPase subunit b</fullName>
        <shortName evidence="13">F-ATPase subunit b</shortName>
    </alternativeName>
</protein>
<comment type="subcellular location">
    <subcellularLocation>
        <location evidence="13">Cell membrane</location>
        <topology evidence="13">Single-pass membrane protein</topology>
    </subcellularLocation>
    <subcellularLocation>
        <location evidence="12">Endomembrane system</location>
        <topology evidence="12">Single-pass membrane protein</topology>
    </subcellularLocation>
</comment>
<feature type="transmembrane region" description="Helical" evidence="13">
    <location>
        <begin position="32"/>
        <end position="51"/>
    </location>
</feature>
<dbReference type="GO" id="GO:0046961">
    <property type="term" value="F:proton-transporting ATPase activity, rotational mechanism"/>
    <property type="evidence" value="ECO:0007669"/>
    <property type="project" value="TreeGrafter"/>
</dbReference>
<comment type="function">
    <text evidence="13">Component of the F(0) channel, it forms part of the peripheral stalk, linking F(1) to F(0).</text>
</comment>
<evidence type="ECO:0000256" key="5">
    <source>
        <dbReference type="ARBA" id="ARBA00022692"/>
    </source>
</evidence>
<evidence type="ECO:0000313" key="15">
    <source>
        <dbReference type="EMBL" id="OGH63339.1"/>
    </source>
</evidence>
<dbReference type="PANTHER" id="PTHR33445:SF1">
    <property type="entry name" value="ATP SYNTHASE SUBUNIT B"/>
    <property type="match status" value="1"/>
</dbReference>
<evidence type="ECO:0000256" key="8">
    <source>
        <dbReference type="ARBA" id="ARBA00023065"/>
    </source>
</evidence>
<proteinExistence type="inferred from homology"/>
<keyword evidence="8 13" id="KW-0406">Ion transport</keyword>
<dbReference type="InterPro" id="IPR005864">
    <property type="entry name" value="ATP_synth_F0_bsu_bac"/>
</dbReference>
<comment type="function">
    <text evidence="11 13">F(1)F(0) ATP synthase produces ATP from ADP in the presence of a proton or sodium gradient. F-type ATPases consist of two structural domains, F(1) containing the extramembraneous catalytic core and F(0) containing the membrane proton channel, linked together by a central stalk and a peripheral stalk. During catalysis, ATP synthesis in the catalytic domain of F(1) is coupled via a rotary mechanism of the central stalk subunits to proton translocation.</text>
</comment>
<keyword evidence="5 13" id="KW-0812">Transmembrane</keyword>
<dbReference type="GO" id="GO:0046933">
    <property type="term" value="F:proton-transporting ATP synthase activity, rotational mechanism"/>
    <property type="evidence" value="ECO:0007669"/>
    <property type="project" value="UniProtKB-UniRule"/>
</dbReference>
<dbReference type="CDD" id="cd06503">
    <property type="entry name" value="ATP-synt_Fo_b"/>
    <property type="match status" value="1"/>
</dbReference>